<name>A0A4Q1B8I2_TREME</name>
<dbReference type="PANTHER" id="PTHR16201:SF37">
    <property type="entry name" value="PQ-LOOP REPEAT-CONTAINING PROTEIN"/>
    <property type="match status" value="1"/>
</dbReference>
<evidence type="ECO:0000256" key="3">
    <source>
        <dbReference type="ARBA" id="ARBA00022989"/>
    </source>
</evidence>
<reference evidence="7 8" key="1">
    <citation type="submission" date="2016-06" db="EMBL/GenBank/DDBJ databases">
        <title>Evolution of pathogenesis and genome organization in the Tremellales.</title>
        <authorList>
            <person name="Cuomo C."/>
            <person name="Litvintseva A."/>
            <person name="Heitman J."/>
            <person name="Chen Y."/>
            <person name="Sun S."/>
            <person name="Springer D."/>
            <person name="Dromer F."/>
            <person name="Young S."/>
            <person name="Zeng Q."/>
            <person name="Chapman S."/>
            <person name="Gujja S."/>
            <person name="Saif S."/>
            <person name="Birren B."/>
        </authorList>
    </citation>
    <scope>NUCLEOTIDE SEQUENCE [LARGE SCALE GENOMIC DNA]</scope>
    <source>
        <strain evidence="7 8">ATCC 28783</strain>
    </source>
</reference>
<gene>
    <name evidence="7" type="ORF">M231_07798</name>
</gene>
<dbReference type="PANTHER" id="PTHR16201">
    <property type="entry name" value="SEVEN TRANSMEMBRANE PROTEIN 1-RELATED"/>
    <property type="match status" value="1"/>
</dbReference>
<comment type="caution">
    <text evidence="7">The sequence shown here is derived from an EMBL/GenBank/DDBJ whole genome shotgun (WGS) entry which is preliminary data.</text>
</comment>
<dbReference type="VEuPathDB" id="FungiDB:TREMEDRAFT_62572"/>
<feature type="compositionally biased region" description="Basic and acidic residues" evidence="5">
    <location>
        <begin position="255"/>
        <end position="274"/>
    </location>
</feature>
<dbReference type="EMBL" id="SDIL01000171">
    <property type="protein sequence ID" value="RXK34952.1"/>
    <property type="molecule type" value="Genomic_DNA"/>
</dbReference>
<evidence type="ECO:0000313" key="8">
    <source>
        <dbReference type="Proteomes" id="UP000289152"/>
    </source>
</evidence>
<dbReference type="OrthoDB" id="407617at2759"/>
<feature type="region of interest" description="Disordered" evidence="5">
    <location>
        <begin position="255"/>
        <end position="285"/>
    </location>
</feature>
<evidence type="ECO:0000256" key="1">
    <source>
        <dbReference type="ARBA" id="ARBA00004141"/>
    </source>
</evidence>
<dbReference type="InterPro" id="IPR051415">
    <property type="entry name" value="LAAT-1"/>
</dbReference>
<feature type="transmembrane region" description="Helical" evidence="6">
    <location>
        <begin position="132"/>
        <end position="152"/>
    </location>
</feature>
<keyword evidence="3 6" id="KW-1133">Transmembrane helix</keyword>
<organism evidence="7 8">
    <name type="scientific">Tremella mesenterica</name>
    <name type="common">Jelly fungus</name>
    <dbReference type="NCBI Taxonomy" id="5217"/>
    <lineage>
        <taxon>Eukaryota</taxon>
        <taxon>Fungi</taxon>
        <taxon>Dikarya</taxon>
        <taxon>Basidiomycota</taxon>
        <taxon>Agaricomycotina</taxon>
        <taxon>Tremellomycetes</taxon>
        <taxon>Tremellales</taxon>
        <taxon>Tremellaceae</taxon>
        <taxon>Tremella</taxon>
    </lineage>
</organism>
<dbReference type="GO" id="GO:0016020">
    <property type="term" value="C:membrane"/>
    <property type="evidence" value="ECO:0007669"/>
    <property type="project" value="UniProtKB-SubCell"/>
</dbReference>
<proteinExistence type="predicted"/>
<keyword evidence="8" id="KW-1185">Reference proteome</keyword>
<feature type="transmembrane region" description="Helical" evidence="6">
    <location>
        <begin position="190"/>
        <end position="213"/>
    </location>
</feature>
<accession>A0A4Q1B8I2</accession>
<keyword evidence="4 6" id="KW-0472">Membrane</keyword>
<evidence type="ECO:0000256" key="6">
    <source>
        <dbReference type="SAM" id="Phobius"/>
    </source>
</evidence>
<feature type="transmembrane region" description="Helical" evidence="6">
    <location>
        <begin position="164"/>
        <end position="184"/>
    </location>
</feature>
<evidence type="ECO:0000256" key="2">
    <source>
        <dbReference type="ARBA" id="ARBA00022692"/>
    </source>
</evidence>
<comment type="subcellular location">
    <subcellularLocation>
        <location evidence="1">Membrane</location>
        <topology evidence="1">Multi-pass membrane protein</topology>
    </subcellularLocation>
</comment>
<dbReference type="InterPro" id="IPR006603">
    <property type="entry name" value="PQ-loop_rpt"/>
</dbReference>
<keyword evidence="2 6" id="KW-0812">Transmembrane</keyword>
<dbReference type="Pfam" id="PF04193">
    <property type="entry name" value="PQ-loop"/>
    <property type="match status" value="2"/>
</dbReference>
<evidence type="ECO:0000256" key="4">
    <source>
        <dbReference type="ARBA" id="ARBA00023136"/>
    </source>
</evidence>
<feature type="transmembrane region" description="Helical" evidence="6">
    <location>
        <begin position="6"/>
        <end position="31"/>
    </location>
</feature>
<feature type="transmembrane region" description="Helical" evidence="6">
    <location>
        <begin position="43"/>
        <end position="61"/>
    </location>
</feature>
<sequence>MLPTNPVAEILCASVAAVIWCFQVVPPIIAAYRTKSTQALSPWMMLLWAGGALLYAPYAVAQNLNIAIILQPHIFYVLTCTSFIQCLHYTLGQSRVKAGGWFLGLTVLFAGFDTGSIFALRRTNSLGLNGVAMIYGYGTSVLDMIGFIPQYIHILRIRHVPKITILFGLMDLTGCVLSMLSLLFRRRLDIAGFVFYLSMGILDLGLLSFAIILNPLSTKKAPNSDLDDTDSRIEVTVLENSEQIELRSEAVIRIHPSDHEKHCDSSSSIKDRSHGTPTRIGNEAS</sequence>
<protein>
    <recommendedName>
        <fullName evidence="9">PQ loop repeat protein</fullName>
    </recommendedName>
</protein>
<dbReference type="Gene3D" id="1.20.1280.290">
    <property type="match status" value="1"/>
</dbReference>
<dbReference type="Proteomes" id="UP000289152">
    <property type="component" value="Unassembled WGS sequence"/>
</dbReference>
<feature type="transmembrane region" description="Helical" evidence="6">
    <location>
        <begin position="73"/>
        <end position="91"/>
    </location>
</feature>
<dbReference type="InParanoid" id="A0A4Q1B8I2"/>
<dbReference type="AlphaFoldDB" id="A0A4Q1B8I2"/>
<feature type="transmembrane region" description="Helical" evidence="6">
    <location>
        <begin position="98"/>
        <end position="120"/>
    </location>
</feature>
<evidence type="ECO:0000313" key="7">
    <source>
        <dbReference type="EMBL" id="RXK34952.1"/>
    </source>
</evidence>
<evidence type="ECO:0000256" key="5">
    <source>
        <dbReference type="SAM" id="MobiDB-lite"/>
    </source>
</evidence>
<evidence type="ECO:0008006" key="9">
    <source>
        <dbReference type="Google" id="ProtNLM"/>
    </source>
</evidence>
<dbReference type="SMART" id="SM00679">
    <property type="entry name" value="CTNS"/>
    <property type="match status" value="2"/>
</dbReference>